<evidence type="ECO:0000256" key="9">
    <source>
        <dbReference type="ARBA" id="ARBA00023211"/>
    </source>
</evidence>
<keyword evidence="3 10" id="KW-0997">Cell inner membrane</keyword>
<keyword evidence="2 10" id="KW-0444">Lipid biosynthesis</keyword>
<dbReference type="Proteomes" id="UP000315901">
    <property type="component" value="Unassembled WGS sequence"/>
</dbReference>
<keyword evidence="4 10" id="KW-0441">Lipid A biosynthesis</keyword>
<dbReference type="InterPro" id="IPR029052">
    <property type="entry name" value="Metallo-depent_PP-like"/>
</dbReference>
<evidence type="ECO:0000256" key="2">
    <source>
        <dbReference type="ARBA" id="ARBA00022516"/>
    </source>
</evidence>
<dbReference type="GO" id="GO:0005737">
    <property type="term" value="C:cytoplasm"/>
    <property type="evidence" value="ECO:0007669"/>
    <property type="project" value="InterPro"/>
</dbReference>
<feature type="domain" description="Calcineurin-like phosphoesterase" evidence="11">
    <location>
        <begin position="4"/>
        <end position="200"/>
    </location>
</feature>
<organism evidence="12 13">
    <name type="scientific">Maribrevibacterium harenarium</name>
    <dbReference type="NCBI Taxonomy" id="2589817"/>
    <lineage>
        <taxon>Bacteria</taxon>
        <taxon>Pseudomonadati</taxon>
        <taxon>Pseudomonadota</taxon>
        <taxon>Gammaproteobacteria</taxon>
        <taxon>Oceanospirillales</taxon>
        <taxon>Oceanospirillaceae</taxon>
        <taxon>Maribrevibacterium</taxon>
    </lineage>
</organism>
<evidence type="ECO:0000259" key="11">
    <source>
        <dbReference type="Pfam" id="PF00149"/>
    </source>
</evidence>
<comment type="catalytic activity">
    <reaction evidence="10">
        <text>UDP-2-N,3-O-bis[(3R)-3-hydroxytetradecanoyl]-alpha-D-glucosamine + H2O = 2-N,3-O-bis[(3R)-3-hydroxytetradecanoyl]-alpha-D-glucosaminyl 1-phosphate + UMP + 2 H(+)</text>
        <dbReference type="Rhea" id="RHEA:25213"/>
        <dbReference type="ChEBI" id="CHEBI:15377"/>
        <dbReference type="ChEBI" id="CHEBI:15378"/>
        <dbReference type="ChEBI" id="CHEBI:57865"/>
        <dbReference type="ChEBI" id="CHEBI:57957"/>
        <dbReference type="ChEBI" id="CHEBI:78847"/>
        <dbReference type="EC" id="3.6.1.54"/>
    </reaction>
</comment>
<feature type="binding site" evidence="10">
    <location>
        <position position="161"/>
    </location>
    <ligand>
        <name>substrate</name>
    </ligand>
</feature>
<evidence type="ECO:0000256" key="7">
    <source>
        <dbReference type="ARBA" id="ARBA00023098"/>
    </source>
</evidence>
<dbReference type="OrthoDB" id="9783283at2"/>
<feature type="binding site" evidence="10">
    <location>
        <position position="115"/>
    </location>
    <ligand>
        <name>Mn(2+)</name>
        <dbReference type="ChEBI" id="CHEBI:29035"/>
        <label>2</label>
    </ligand>
</feature>
<dbReference type="SUPFAM" id="SSF56300">
    <property type="entry name" value="Metallo-dependent phosphatases"/>
    <property type="match status" value="1"/>
</dbReference>
<keyword evidence="13" id="KW-1185">Reference proteome</keyword>
<feature type="binding site" evidence="10">
    <location>
        <position position="10"/>
    </location>
    <ligand>
        <name>Mn(2+)</name>
        <dbReference type="ChEBI" id="CHEBI:29035"/>
        <label>1</label>
    </ligand>
</feature>
<dbReference type="CDD" id="cd07398">
    <property type="entry name" value="MPP_YbbF-LpxH"/>
    <property type="match status" value="1"/>
</dbReference>
<comment type="function">
    <text evidence="10">Hydrolyzes the pyrophosphate bond of UDP-2,3-diacylglucosamine to yield 2,3-diacylglucosamine 1-phosphate (lipid X) and UMP by catalyzing the attack of water at the alpha-P atom. Involved in the biosynthesis of lipid A, a phosphorylated glycolipid that anchors the lipopolysaccharide to the outer membrane of the cell.</text>
</comment>
<dbReference type="Gene3D" id="3.60.21.10">
    <property type="match status" value="1"/>
</dbReference>
<feature type="binding site" evidence="10">
    <location>
        <position position="196"/>
    </location>
    <ligand>
        <name>Mn(2+)</name>
        <dbReference type="ChEBI" id="CHEBI:29035"/>
        <label>2</label>
    </ligand>
</feature>
<keyword evidence="9 10" id="KW-0464">Manganese</keyword>
<keyword evidence="8 10" id="KW-0472">Membrane</keyword>
<dbReference type="HAMAP" id="MF_00575">
    <property type="entry name" value="LpxH"/>
    <property type="match status" value="1"/>
</dbReference>
<dbReference type="PANTHER" id="PTHR34990">
    <property type="entry name" value="UDP-2,3-DIACYLGLUCOSAMINE HYDROLASE-RELATED"/>
    <property type="match status" value="1"/>
</dbReference>
<dbReference type="PANTHER" id="PTHR34990:SF1">
    <property type="entry name" value="UDP-2,3-DIACYLGLUCOSAMINE HYDROLASE"/>
    <property type="match status" value="1"/>
</dbReference>
<dbReference type="EMBL" id="VFRR01000001">
    <property type="protein sequence ID" value="TPE55692.1"/>
    <property type="molecule type" value="Genomic_DNA"/>
</dbReference>
<dbReference type="InterPro" id="IPR004843">
    <property type="entry name" value="Calcineurin-like_PHP"/>
</dbReference>
<evidence type="ECO:0000256" key="8">
    <source>
        <dbReference type="ARBA" id="ARBA00023136"/>
    </source>
</evidence>
<dbReference type="InterPro" id="IPR043461">
    <property type="entry name" value="LpxH-like"/>
</dbReference>
<evidence type="ECO:0000256" key="6">
    <source>
        <dbReference type="ARBA" id="ARBA00022801"/>
    </source>
</evidence>
<evidence type="ECO:0000313" key="13">
    <source>
        <dbReference type="Proteomes" id="UP000315901"/>
    </source>
</evidence>
<feature type="binding site" evidence="10">
    <location>
        <position position="198"/>
    </location>
    <ligand>
        <name>Mn(2+)</name>
        <dbReference type="ChEBI" id="CHEBI:29035"/>
        <label>1</label>
    </ligand>
</feature>
<evidence type="ECO:0000313" key="12">
    <source>
        <dbReference type="EMBL" id="TPE55692.1"/>
    </source>
</evidence>
<feature type="binding site" evidence="10">
    <location>
        <position position="168"/>
    </location>
    <ligand>
        <name>substrate</name>
    </ligand>
</feature>
<dbReference type="NCBIfam" id="TIGR01854">
    <property type="entry name" value="lipid_A_lpxH"/>
    <property type="match status" value="1"/>
</dbReference>
<evidence type="ECO:0000256" key="3">
    <source>
        <dbReference type="ARBA" id="ARBA00022519"/>
    </source>
</evidence>
<reference evidence="12 13" key="1">
    <citation type="submission" date="2019-06" db="EMBL/GenBank/DDBJ databases">
        <title>A novel bacterium of genus Marinomonas, isolated from coastal sand.</title>
        <authorList>
            <person name="Huang H."/>
            <person name="Mo K."/>
            <person name="Hu Y."/>
        </authorList>
    </citation>
    <scope>NUCLEOTIDE SEQUENCE [LARGE SCALE GENOMIC DNA]</scope>
    <source>
        <strain evidence="12 13">HB171799</strain>
    </source>
</reference>
<evidence type="ECO:0000256" key="4">
    <source>
        <dbReference type="ARBA" id="ARBA00022556"/>
    </source>
</evidence>
<dbReference type="InterPro" id="IPR010138">
    <property type="entry name" value="UDP-diacylglucosamine_Hdrlase"/>
</dbReference>
<gene>
    <name evidence="10" type="primary">lpxH</name>
    <name evidence="12" type="ORF">FJM67_01170</name>
</gene>
<evidence type="ECO:0000256" key="1">
    <source>
        <dbReference type="ARBA" id="ARBA00022475"/>
    </source>
</evidence>
<feature type="binding site" evidence="10">
    <location>
        <position position="123"/>
    </location>
    <ligand>
        <name>substrate</name>
    </ligand>
</feature>
<keyword evidence="7 10" id="KW-0443">Lipid metabolism</keyword>
<dbReference type="RefSeq" id="WP_140586847.1">
    <property type="nucleotide sequence ID" value="NZ_VFRR01000001.1"/>
</dbReference>
<dbReference type="NCBIfam" id="NF003743">
    <property type="entry name" value="PRK05340.1"/>
    <property type="match status" value="1"/>
</dbReference>
<keyword evidence="5 10" id="KW-0479">Metal-binding</keyword>
<evidence type="ECO:0000256" key="10">
    <source>
        <dbReference type="HAMAP-Rule" id="MF_00575"/>
    </source>
</evidence>
<comment type="caution">
    <text evidence="10">Lacks conserved residue(s) required for the propagation of feature annotation.</text>
</comment>
<keyword evidence="6 10" id="KW-0378">Hydrolase</keyword>
<evidence type="ECO:0000256" key="5">
    <source>
        <dbReference type="ARBA" id="ARBA00022723"/>
    </source>
</evidence>
<keyword evidence="1 10" id="KW-1003">Cell membrane</keyword>
<protein>
    <recommendedName>
        <fullName evidence="10">UDP-2,3-diacylglucosamine hydrolase</fullName>
        <ecNumber evidence="10">3.6.1.54</ecNumber>
    </recommendedName>
    <alternativeName>
        <fullName evidence="10">UDP-2,3-diacylglucosamine diphosphatase</fullName>
    </alternativeName>
</protein>
<comment type="pathway">
    <text evidence="10">Glycolipid biosynthesis; lipid IV(A) biosynthesis; lipid IV(A) from (3R)-3-hydroxytetradecanoyl-[acyl-carrier-protein] and UDP-N-acetyl-alpha-D-glucosamine: step 4/6.</text>
</comment>
<sequence length="262" mass="30501">MSACFISDLHLSDARLELIRAFCLLLARMDQQGCEKLYILGDFFEAYIGDDYEPEWMEPINDALKKFNSPVKRTYFLHGNRDFLVGETWAAKCGCLLLPEQYQVELDGIKLFLCHGDEFCVDDVAYQQFRALVRSPQWQQQTLALPITERLQLARKLRDDSRSQSSEKASYIMDVNQGAISERLAQEKADLLIHGHTHRPNLHLNDKTPRLVLGDWDEFIWYAFLNMEEIRQYATSVSDLVGSNWDNVTQRHHWQIAGKQRE</sequence>
<feature type="binding site" evidence="10">
    <location>
        <begin position="80"/>
        <end position="81"/>
    </location>
    <ligand>
        <name>substrate</name>
    </ligand>
</feature>
<dbReference type="GO" id="GO:0030145">
    <property type="term" value="F:manganese ion binding"/>
    <property type="evidence" value="ECO:0007669"/>
    <property type="project" value="UniProtKB-UniRule"/>
</dbReference>
<name>A0A501X596_9GAMM</name>
<dbReference type="UniPathway" id="UPA00359">
    <property type="reaction ID" value="UER00480"/>
</dbReference>
<comment type="subcellular location">
    <subcellularLocation>
        <location evidence="10">Cell inner membrane</location>
        <topology evidence="10">Peripheral membrane protein</topology>
        <orientation evidence="10">Cytoplasmic side</orientation>
    </subcellularLocation>
</comment>
<feature type="binding site" evidence="10">
    <location>
        <position position="80"/>
    </location>
    <ligand>
        <name>Mn(2+)</name>
        <dbReference type="ChEBI" id="CHEBI:29035"/>
        <label>2</label>
    </ligand>
</feature>
<dbReference type="GO" id="GO:0008758">
    <property type="term" value="F:UDP-2,3-diacylglucosamine hydrolase activity"/>
    <property type="evidence" value="ECO:0007669"/>
    <property type="project" value="UniProtKB-UniRule"/>
</dbReference>
<proteinExistence type="inferred from homology"/>
<comment type="cofactor">
    <cofactor evidence="10">
        <name>Mn(2+)</name>
        <dbReference type="ChEBI" id="CHEBI:29035"/>
    </cofactor>
    <text evidence="10">Binds 2 Mn(2+) ions per subunit in a binuclear metal center.</text>
</comment>
<accession>A0A501X596</accession>
<dbReference type="GO" id="GO:0019897">
    <property type="term" value="C:extrinsic component of plasma membrane"/>
    <property type="evidence" value="ECO:0007669"/>
    <property type="project" value="UniProtKB-UniRule"/>
</dbReference>
<feature type="binding site" evidence="10">
    <location>
        <position position="42"/>
    </location>
    <ligand>
        <name>Mn(2+)</name>
        <dbReference type="ChEBI" id="CHEBI:29035"/>
        <label>2</label>
    </ligand>
</feature>
<dbReference type="AlphaFoldDB" id="A0A501X596"/>
<dbReference type="Pfam" id="PF00149">
    <property type="entry name" value="Metallophos"/>
    <property type="match status" value="1"/>
</dbReference>
<comment type="similarity">
    <text evidence="10">Belongs to the LpxH family.</text>
</comment>
<dbReference type="GO" id="GO:0009245">
    <property type="term" value="P:lipid A biosynthetic process"/>
    <property type="evidence" value="ECO:0007669"/>
    <property type="project" value="UniProtKB-UniRule"/>
</dbReference>
<feature type="binding site" evidence="10">
    <location>
        <position position="42"/>
    </location>
    <ligand>
        <name>Mn(2+)</name>
        <dbReference type="ChEBI" id="CHEBI:29035"/>
        <label>1</label>
    </ligand>
</feature>
<feature type="binding site" evidence="10">
    <location>
        <position position="8"/>
    </location>
    <ligand>
        <name>Mn(2+)</name>
        <dbReference type="ChEBI" id="CHEBI:29035"/>
        <label>1</label>
    </ligand>
</feature>
<comment type="caution">
    <text evidence="12">The sequence shown here is derived from an EMBL/GenBank/DDBJ whole genome shotgun (WGS) entry which is preliminary data.</text>
</comment>
<dbReference type="EC" id="3.6.1.54" evidence="10"/>
<feature type="binding site" evidence="10">
    <location>
        <position position="196"/>
    </location>
    <ligand>
        <name>substrate</name>
    </ligand>
</feature>